<comment type="caution">
    <text evidence="1">The sequence shown here is derived from an EMBL/GenBank/DDBJ whole genome shotgun (WGS) entry which is preliminary data.</text>
</comment>
<sequence length="340" mass="38672">MGSDTTFSPADVLPAASVPTVSGSFPTVSAIFTTASVEQKIMEEEFARENQRLSEQLARDSEIARLHAEEELKIMIKGHDRSNEVIAKHLSEFEQAEADLFVGEKIELISEMVKYQDHRAKILKYHAQQSKPLSRTNRCSDFEDQLWTHRQAFMHDPLDWKLYDTCGLHHVSTKDQEIFMLVEKDYPLRKGLATVMINRSTVPHTINGGNEEIGGIEEKRRPYDEEKDLFNMEGNRIAVIDECVNTFEDEVEPMVTQIKENVPSEGNTLNYFNGEGSNNGEVPSPQSILKSSTIQIGDFHEKTKHLEIDIQLVREKVSFVMIKTVKVTYVDDISYGFTKG</sequence>
<reference evidence="1" key="1">
    <citation type="journal article" date="2019" name="Sci. Rep.">
        <title>Draft genome of Tanacetum cinerariifolium, the natural source of mosquito coil.</title>
        <authorList>
            <person name="Yamashiro T."/>
            <person name="Shiraishi A."/>
            <person name="Satake H."/>
            <person name="Nakayama K."/>
        </authorList>
    </citation>
    <scope>NUCLEOTIDE SEQUENCE</scope>
</reference>
<organism evidence="1">
    <name type="scientific">Tanacetum cinerariifolium</name>
    <name type="common">Dalmatian daisy</name>
    <name type="synonym">Chrysanthemum cinerariifolium</name>
    <dbReference type="NCBI Taxonomy" id="118510"/>
    <lineage>
        <taxon>Eukaryota</taxon>
        <taxon>Viridiplantae</taxon>
        <taxon>Streptophyta</taxon>
        <taxon>Embryophyta</taxon>
        <taxon>Tracheophyta</taxon>
        <taxon>Spermatophyta</taxon>
        <taxon>Magnoliopsida</taxon>
        <taxon>eudicotyledons</taxon>
        <taxon>Gunneridae</taxon>
        <taxon>Pentapetalae</taxon>
        <taxon>asterids</taxon>
        <taxon>campanulids</taxon>
        <taxon>Asterales</taxon>
        <taxon>Asteraceae</taxon>
        <taxon>Asteroideae</taxon>
        <taxon>Anthemideae</taxon>
        <taxon>Anthemidinae</taxon>
        <taxon>Tanacetum</taxon>
    </lineage>
</organism>
<accession>A0A6L2N7J7</accession>
<dbReference type="EMBL" id="BKCJ010008432">
    <property type="protein sequence ID" value="GEU82186.1"/>
    <property type="molecule type" value="Genomic_DNA"/>
</dbReference>
<evidence type="ECO:0000313" key="1">
    <source>
        <dbReference type="EMBL" id="GEU82186.1"/>
    </source>
</evidence>
<protein>
    <submittedName>
        <fullName evidence="1">Uncharacterized protein</fullName>
    </submittedName>
</protein>
<dbReference type="AlphaFoldDB" id="A0A6L2N7J7"/>
<proteinExistence type="predicted"/>
<name>A0A6L2N7J7_TANCI</name>
<gene>
    <name evidence="1" type="ORF">Tci_054164</name>
</gene>